<dbReference type="PROSITE" id="PS00150">
    <property type="entry name" value="ACYLPHOSPHATASE_1"/>
    <property type="match status" value="1"/>
</dbReference>
<evidence type="ECO:0000256" key="9">
    <source>
        <dbReference type="PROSITE-ProRule" id="PRU00520"/>
    </source>
</evidence>
<evidence type="ECO:0000259" key="10">
    <source>
        <dbReference type="PROSITE" id="PS51160"/>
    </source>
</evidence>
<dbReference type="Pfam" id="PF07503">
    <property type="entry name" value="zf-HYPF"/>
    <property type="match status" value="2"/>
</dbReference>
<evidence type="ECO:0000256" key="8">
    <source>
        <dbReference type="PIRNR" id="PIRNR006256"/>
    </source>
</evidence>
<dbReference type="PANTHER" id="PTHR42959">
    <property type="entry name" value="CARBAMOYLTRANSFERASE"/>
    <property type="match status" value="1"/>
</dbReference>
<dbReference type="GO" id="GO:0051604">
    <property type="term" value="P:protein maturation"/>
    <property type="evidence" value="ECO:0007669"/>
    <property type="project" value="TreeGrafter"/>
</dbReference>
<dbReference type="InterPro" id="IPR055128">
    <property type="entry name" value="HypF_C_2"/>
</dbReference>
<dbReference type="InterPro" id="IPR001792">
    <property type="entry name" value="Acylphosphatase-like_dom"/>
</dbReference>
<dbReference type="UniPathway" id="UPA00335"/>
<evidence type="ECO:0000313" key="12">
    <source>
        <dbReference type="EMBL" id="RDI43417.1"/>
    </source>
</evidence>
<dbReference type="InterPro" id="IPR036046">
    <property type="entry name" value="Acylphosphatase-like_dom_sf"/>
</dbReference>
<evidence type="ECO:0000256" key="5">
    <source>
        <dbReference type="ARBA" id="ARBA00022771"/>
    </source>
</evidence>
<gene>
    <name evidence="12" type="ORF">C8D86_11173</name>
</gene>
<keyword evidence="6" id="KW-0862">Zinc</keyword>
<dbReference type="InterPro" id="IPR051060">
    <property type="entry name" value="Carbamoyltrans_HypF-like"/>
</dbReference>
<evidence type="ECO:0000256" key="1">
    <source>
        <dbReference type="ARBA" id="ARBA00004711"/>
    </source>
</evidence>
<protein>
    <recommendedName>
        <fullName evidence="8">Carbamoyltransferase HypF</fullName>
        <ecNumber evidence="8">6.2.-.-</ecNumber>
    </recommendedName>
</protein>
<dbReference type="GO" id="GO:0003998">
    <property type="term" value="F:acylphosphatase activity"/>
    <property type="evidence" value="ECO:0007669"/>
    <property type="project" value="UniProtKB-EC"/>
</dbReference>
<evidence type="ECO:0000313" key="13">
    <source>
        <dbReference type="Proteomes" id="UP000254720"/>
    </source>
</evidence>
<dbReference type="NCBIfam" id="TIGR00143">
    <property type="entry name" value="hypF"/>
    <property type="match status" value="1"/>
</dbReference>
<dbReference type="GO" id="GO:0016874">
    <property type="term" value="F:ligase activity"/>
    <property type="evidence" value="ECO:0007669"/>
    <property type="project" value="UniProtKB-UniRule"/>
</dbReference>
<keyword evidence="4" id="KW-0479">Metal-binding</keyword>
<dbReference type="InterPro" id="IPR011125">
    <property type="entry name" value="Znf_HypF"/>
</dbReference>
<dbReference type="InterPro" id="IPR041440">
    <property type="entry name" value="HypF_C"/>
</dbReference>
<name>A0A370GID6_9COXI</name>
<keyword evidence="12" id="KW-0808">Transferase</keyword>
<dbReference type="AlphaFoldDB" id="A0A370GID6"/>
<dbReference type="Gene3D" id="3.30.420.360">
    <property type="match status" value="1"/>
</dbReference>
<dbReference type="Proteomes" id="UP000254720">
    <property type="component" value="Unassembled WGS sequence"/>
</dbReference>
<dbReference type="Pfam" id="PF22521">
    <property type="entry name" value="HypF_C_2"/>
    <property type="match status" value="1"/>
</dbReference>
<comment type="function">
    <text evidence="8">Involved in the maturation of [NiFe] hydrogenases. Along with HypE, it catalyzes the synthesis of the CN ligands of the active site iron of [NiFe]-hydrogenases. HypF functions as a carbamoyl transferase using carbamoylphosphate as a substrate and transferring the carboxamido moiety in an ATP-dependent reaction to the thiolate of the C-terminal cysteine of HypE yielding a protein-S-carboxamide.</text>
</comment>
<comment type="catalytic activity">
    <reaction evidence="9">
        <text>an acyl phosphate + H2O = a carboxylate + phosphate + H(+)</text>
        <dbReference type="Rhea" id="RHEA:14965"/>
        <dbReference type="ChEBI" id="CHEBI:15377"/>
        <dbReference type="ChEBI" id="CHEBI:15378"/>
        <dbReference type="ChEBI" id="CHEBI:29067"/>
        <dbReference type="ChEBI" id="CHEBI:43474"/>
        <dbReference type="ChEBI" id="CHEBI:59918"/>
        <dbReference type="EC" id="3.6.1.7"/>
    </reaction>
</comment>
<keyword evidence="9" id="KW-0378">Hydrolase</keyword>
<keyword evidence="13" id="KW-1185">Reference proteome</keyword>
<evidence type="ECO:0000259" key="11">
    <source>
        <dbReference type="PROSITE" id="PS51163"/>
    </source>
</evidence>
<dbReference type="PROSITE" id="PS51163">
    <property type="entry name" value="YRDC"/>
    <property type="match status" value="1"/>
</dbReference>
<dbReference type="Gene3D" id="3.30.110.120">
    <property type="match status" value="1"/>
</dbReference>
<dbReference type="GO" id="GO:0003725">
    <property type="term" value="F:double-stranded RNA binding"/>
    <property type="evidence" value="ECO:0007669"/>
    <property type="project" value="InterPro"/>
</dbReference>
<dbReference type="InterPro" id="IPR017945">
    <property type="entry name" value="DHBP_synth_RibB-like_a/b_dom"/>
</dbReference>
<dbReference type="Pfam" id="PF01300">
    <property type="entry name" value="Sua5_yciO_yrdC"/>
    <property type="match status" value="1"/>
</dbReference>
<reference evidence="12 13" key="1">
    <citation type="submission" date="2018-07" db="EMBL/GenBank/DDBJ databases">
        <title>Genomic Encyclopedia of Type Strains, Phase IV (KMG-IV): sequencing the most valuable type-strain genomes for metagenomic binning, comparative biology and taxonomic classification.</title>
        <authorList>
            <person name="Goeker M."/>
        </authorList>
    </citation>
    <scope>NUCLEOTIDE SEQUENCE [LARGE SCALE GENOMIC DNA]</scope>
    <source>
        <strain evidence="12 13">DSM 16500</strain>
    </source>
</reference>
<dbReference type="InterPro" id="IPR017968">
    <property type="entry name" value="Acylphosphatase_CS"/>
</dbReference>
<dbReference type="GO" id="GO:0016743">
    <property type="term" value="F:carboxyl- or carbamoyltransferase activity"/>
    <property type="evidence" value="ECO:0007669"/>
    <property type="project" value="UniProtKB-UniRule"/>
</dbReference>
<dbReference type="InterPro" id="IPR006070">
    <property type="entry name" value="Sua5-like_dom"/>
</dbReference>
<comment type="similarity">
    <text evidence="2 8">Belongs to the carbamoyltransferase HypF family.</text>
</comment>
<dbReference type="Gene3D" id="3.90.870.50">
    <property type="match status" value="1"/>
</dbReference>
<evidence type="ECO:0000256" key="3">
    <source>
        <dbReference type="ARBA" id="ARBA00022598"/>
    </source>
</evidence>
<feature type="domain" description="Acylphosphatase-like" evidence="10">
    <location>
        <begin position="23"/>
        <end position="108"/>
    </location>
</feature>
<comment type="caution">
    <text evidence="12">The sequence shown here is derived from an EMBL/GenBank/DDBJ whole genome shotgun (WGS) entry which is preliminary data.</text>
</comment>
<dbReference type="Pfam" id="PF00708">
    <property type="entry name" value="Acylphosphatase"/>
    <property type="match status" value="1"/>
</dbReference>
<feature type="active site" evidence="9">
    <location>
        <position position="56"/>
    </location>
</feature>
<organism evidence="12 13">
    <name type="scientific">Aquicella lusitana</name>
    <dbReference type="NCBI Taxonomy" id="254246"/>
    <lineage>
        <taxon>Bacteria</taxon>
        <taxon>Pseudomonadati</taxon>
        <taxon>Pseudomonadota</taxon>
        <taxon>Gammaproteobacteria</taxon>
        <taxon>Legionellales</taxon>
        <taxon>Coxiellaceae</taxon>
        <taxon>Aquicella</taxon>
    </lineage>
</organism>
<evidence type="ECO:0000256" key="2">
    <source>
        <dbReference type="ARBA" id="ARBA00008097"/>
    </source>
</evidence>
<comment type="pathway">
    <text evidence="1 8">Protein modification; [NiFe] hydrogenase maturation.</text>
</comment>
<comment type="catalytic activity">
    <reaction evidence="7 8">
        <text>C-terminal L-cysteinyl-[HypE protein] + carbamoyl phosphate + ATP + H2O = C-terminal S-carboxamide-L-cysteinyl-[HypE protein] + AMP + phosphate + diphosphate + H(+)</text>
        <dbReference type="Rhea" id="RHEA:55636"/>
        <dbReference type="Rhea" id="RHEA-COMP:14247"/>
        <dbReference type="Rhea" id="RHEA-COMP:14392"/>
        <dbReference type="ChEBI" id="CHEBI:15377"/>
        <dbReference type="ChEBI" id="CHEBI:15378"/>
        <dbReference type="ChEBI" id="CHEBI:30616"/>
        <dbReference type="ChEBI" id="CHEBI:33019"/>
        <dbReference type="ChEBI" id="CHEBI:43474"/>
        <dbReference type="ChEBI" id="CHEBI:58228"/>
        <dbReference type="ChEBI" id="CHEBI:76913"/>
        <dbReference type="ChEBI" id="CHEBI:139126"/>
        <dbReference type="ChEBI" id="CHEBI:456215"/>
    </reaction>
</comment>
<accession>A0A370GID6</accession>
<dbReference type="Pfam" id="PF17788">
    <property type="entry name" value="HypF_C"/>
    <property type="match status" value="1"/>
</dbReference>
<feature type="active site" evidence="9">
    <location>
        <position position="38"/>
    </location>
</feature>
<evidence type="ECO:0000256" key="6">
    <source>
        <dbReference type="ARBA" id="ARBA00022833"/>
    </source>
</evidence>
<keyword evidence="3" id="KW-0436">Ligase</keyword>
<dbReference type="SUPFAM" id="SSF54975">
    <property type="entry name" value="Acylphosphatase/BLUF domain-like"/>
    <property type="match status" value="1"/>
</dbReference>
<dbReference type="PIRSF" id="PIRSF006256">
    <property type="entry name" value="CMPcnvr_hdrg_mat"/>
    <property type="match status" value="1"/>
</dbReference>
<feature type="domain" description="YrdC-like" evidence="11">
    <location>
        <begin position="205"/>
        <end position="403"/>
    </location>
</feature>
<keyword evidence="5" id="KW-0863">Zinc-finger</keyword>
<dbReference type="EC" id="6.2.-.-" evidence="8"/>
<dbReference type="Gene3D" id="3.30.420.40">
    <property type="match status" value="1"/>
</dbReference>
<dbReference type="GO" id="GO:0008270">
    <property type="term" value="F:zinc ion binding"/>
    <property type="evidence" value="ECO:0007669"/>
    <property type="project" value="UniProtKB-KW"/>
</dbReference>
<dbReference type="PROSITE" id="PS51160">
    <property type="entry name" value="ACYLPHOSPHATASE_3"/>
    <property type="match status" value="1"/>
</dbReference>
<dbReference type="EMBL" id="QQAX01000011">
    <property type="protein sequence ID" value="RDI43417.1"/>
    <property type="molecule type" value="Genomic_DNA"/>
</dbReference>
<dbReference type="SUPFAM" id="SSF55821">
    <property type="entry name" value="YrdC/RibB"/>
    <property type="match status" value="1"/>
</dbReference>
<evidence type="ECO:0000256" key="7">
    <source>
        <dbReference type="ARBA" id="ARBA00048220"/>
    </source>
</evidence>
<proteinExistence type="inferred from homology"/>
<evidence type="ECO:0000256" key="4">
    <source>
        <dbReference type="ARBA" id="ARBA00022723"/>
    </source>
</evidence>
<dbReference type="RefSeq" id="WP_232058648.1">
    <property type="nucleotide sequence ID" value="NZ_LR699114.1"/>
</dbReference>
<sequence>MAPLVEVARDNSRFSCVMTAQSRAKLVIKGQVQGVGFRPYVYQLAKTHQLTGWVCNTGEGVTLEVQGAEVPRFIESLSLKLPPLARMDEVKVEWISLNHQEDAFIIHESIKNADYSKIPPDVKICEACLNELFDPDSRFYGYPFLNCTQCGPRYSITRQLPYDRCQTSMDAFPLCEQCHADYHDPANRRFHAQPTACSKCGPQLSDSMDAIVQQIQSGKILAIKGLGGYQLICDARNDIAVLALRRRKQRLSKPFALMALNLETIDKIGLVSQQEKALLADRAAPIVLLSKKNDIVSSYIAPGLTHLGFMLPYTPLHYLIFHALAGYPKGVNWLNEYLPYVLVVTSANASGNPLVFEDEIAKIELKAIADTIVTYNRHIVTRLDDSVIRIIHDHPVFIRRARGFVPEPVKLPQDTPSVLAVGGYLKNTVCVTRRNEAFVSQHIGDLKNAETVAFFHETIKRLVTYLNVKPEYLIHDHHPDYYSTQFAQHQPLPAIAVQHHHAHLAAVAAEHHLEGKILGLALDGFGWGEDGMAWGGELFLFDCQHYQRLGSLLPMRLPGGDVAAREPWRMAASILFQLNLQDQISKRFKEQKGHAMLAEVIRKGVNSPLTTSCGRLFDAASALLELCPIADYEGQAAMLLEAQVTQPQVLQGGWIMEDHYLNLLPLMSALLMCTPEEGANLFHGTLAKALASWVNHWAKKLQINAIVLSGGCFLNQFLPKLLIDYCLEYGLLPYIAKALPPSDAGISLGQAWVGANRVIATTRKDVDHVLSYSSKNYCLT</sequence>
<dbReference type="InterPro" id="IPR004421">
    <property type="entry name" value="Carbamoyltransferase_HypF"/>
</dbReference>
<dbReference type="PANTHER" id="PTHR42959:SF1">
    <property type="entry name" value="CARBAMOYLTRANSFERASE HYPF"/>
    <property type="match status" value="1"/>
</dbReference>